<evidence type="ECO:0000256" key="1">
    <source>
        <dbReference type="ARBA" id="ARBA00022801"/>
    </source>
</evidence>
<dbReference type="SUPFAM" id="SSF53474">
    <property type="entry name" value="alpha/beta-Hydrolases"/>
    <property type="match status" value="1"/>
</dbReference>
<dbReference type="Pfam" id="PF00561">
    <property type="entry name" value="Abhydrolase_1"/>
    <property type="match status" value="1"/>
</dbReference>
<keyword evidence="1" id="KW-0378">Hydrolase</keyword>
<dbReference type="InterPro" id="IPR029058">
    <property type="entry name" value="AB_hydrolase_fold"/>
</dbReference>
<organism evidence="3">
    <name type="scientific">marine sediment metagenome</name>
    <dbReference type="NCBI Taxonomy" id="412755"/>
    <lineage>
        <taxon>unclassified sequences</taxon>
        <taxon>metagenomes</taxon>
        <taxon>ecological metagenomes</taxon>
    </lineage>
</organism>
<name>A0A0F9NVD6_9ZZZZ</name>
<dbReference type="Gene3D" id="3.40.50.1820">
    <property type="entry name" value="alpha/beta hydrolase"/>
    <property type="match status" value="1"/>
</dbReference>
<evidence type="ECO:0000259" key="2">
    <source>
        <dbReference type="Pfam" id="PF00561"/>
    </source>
</evidence>
<proteinExistence type="predicted"/>
<dbReference type="PRINTS" id="PR00111">
    <property type="entry name" value="ABHYDROLASE"/>
</dbReference>
<dbReference type="InterPro" id="IPR000073">
    <property type="entry name" value="AB_hydrolase_1"/>
</dbReference>
<dbReference type="AlphaFoldDB" id="A0A0F9NVD6"/>
<accession>A0A0F9NVD6</accession>
<feature type="domain" description="AB hydrolase-1" evidence="2">
    <location>
        <begin position="43"/>
        <end position="281"/>
    </location>
</feature>
<dbReference type="EMBL" id="LAZR01002968">
    <property type="protein sequence ID" value="KKN23465.1"/>
    <property type="molecule type" value="Genomic_DNA"/>
</dbReference>
<dbReference type="NCBIfam" id="NF002043">
    <property type="entry name" value="PRK00870.1"/>
    <property type="match status" value="1"/>
</dbReference>
<dbReference type="InterPro" id="IPR000639">
    <property type="entry name" value="Epox_hydrolase-like"/>
</dbReference>
<dbReference type="PANTHER" id="PTHR42977">
    <property type="entry name" value="HYDROLASE-RELATED"/>
    <property type="match status" value="1"/>
</dbReference>
<evidence type="ECO:0000313" key="3">
    <source>
        <dbReference type="EMBL" id="KKN23465.1"/>
    </source>
</evidence>
<comment type="caution">
    <text evidence="3">The sequence shown here is derived from an EMBL/GenBank/DDBJ whole genome shotgun (WGS) entry which is preliminary data.</text>
</comment>
<dbReference type="InterPro" id="IPR051340">
    <property type="entry name" value="Haloalkane_dehalogenase"/>
</dbReference>
<dbReference type="PANTHER" id="PTHR42977:SF3">
    <property type="entry name" value="AB HYDROLASE-1 DOMAIN-CONTAINING PROTEIN"/>
    <property type="match status" value="1"/>
</dbReference>
<dbReference type="PRINTS" id="PR00412">
    <property type="entry name" value="EPOXHYDRLASE"/>
</dbReference>
<protein>
    <recommendedName>
        <fullName evidence="2">AB hydrolase-1 domain-containing protein</fullName>
    </recommendedName>
</protein>
<gene>
    <name evidence="3" type="ORF">LCGC14_0904660</name>
</gene>
<sequence length="298" mass="33899">MELLRTPDERFENIIDFPYEPRYMNIDDIRIHYVDEGPKDAEVVLLMHGEPSWSFLYRHMIPILVKAGLRIVAPDLVGFGRSDKPTKQEDHTYAKHVKWMTKLVEQLDLKRITLFCQDWGSLIGLRIALENQDRFSRIVLSNGGLPTGEQGMTDAFLNWRKFSRESPRFDISFIVQGATTTKLTEEVIKGYDAPFPDDTYKAGARILPSLVPISVDDPEHEANKKALELFGKWKKPFLTAFSDSDPVTRGGDVPMQQYVPGAKGQKHTTIKDAGHFVQEDKGPELAALIIEFIKDNPI</sequence>
<dbReference type="GO" id="GO:0004301">
    <property type="term" value="F:epoxide hydrolase activity"/>
    <property type="evidence" value="ECO:0007669"/>
    <property type="project" value="TreeGrafter"/>
</dbReference>
<reference evidence="3" key="1">
    <citation type="journal article" date="2015" name="Nature">
        <title>Complex archaea that bridge the gap between prokaryotes and eukaryotes.</title>
        <authorList>
            <person name="Spang A."/>
            <person name="Saw J.H."/>
            <person name="Jorgensen S.L."/>
            <person name="Zaremba-Niedzwiedzka K."/>
            <person name="Martijn J."/>
            <person name="Lind A.E."/>
            <person name="van Eijk R."/>
            <person name="Schleper C."/>
            <person name="Guy L."/>
            <person name="Ettema T.J."/>
        </authorList>
    </citation>
    <scope>NUCLEOTIDE SEQUENCE</scope>
</reference>